<evidence type="ECO:0000259" key="3">
    <source>
        <dbReference type="PROSITE" id="PS51781"/>
    </source>
</evidence>
<evidence type="ECO:0000313" key="4">
    <source>
        <dbReference type="EMBL" id="MCU6745729.1"/>
    </source>
</evidence>
<dbReference type="InterPro" id="IPR052354">
    <property type="entry name" value="Cell_Wall_Dynamics_Protein"/>
</dbReference>
<feature type="compositionally biased region" description="Basic and acidic residues" evidence="1">
    <location>
        <begin position="231"/>
        <end position="247"/>
    </location>
</feature>
<evidence type="ECO:0000256" key="1">
    <source>
        <dbReference type="SAM" id="MobiDB-lite"/>
    </source>
</evidence>
<dbReference type="Gene3D" id="2.30.30.40">
    <property type="entry name" value="SH3 Domains"/>
    <property type="match status" value="1"/>
</dbReference>
<dbReference type="SMART" id="SM00287">
    <property type="entry name" value="SH3b"/>
    <property type="match status" value="1"/>
</dbReference>
<proteinExistence type="predicted"/>
<keyword evidence="2" id="KW-0812">Transmembrane</keyword>
<feature type="region of interest" description="Disordered" evidence="1">
    <location>
        <begin position="106"/>
        <end position="127"/>
    </location>
</feature>
<gene>
    <name evidence="4" type="ORF">OCV77_14735</name>
</gene>
<sequence length="307" mass="34844">MKKTDLQMRGQKIGTAFAMVLAVLLLLFPVTVHAEGEFQVTELSTQGEITSDVNVRKGPSTDYDKIGTVRVGETIPVTGETADGWYRVTYQGQEGYIYGKYMTVQQTEPPADNNPQDGDGTAPGELPEKEGGFSALKLVAIVFIIIVIIIMIFLTIRSMRQTVDEDDEDEDEEDYEDEDYEDDDEDGEDYEDDSNEEEIEDDGEDAGEEDTEEETAPESSAQKQSKSEPYVLREEDYQLHIDPKYFEDEPVPQPECVTGYLKKKQEEEELEKKKEEEKASSGDLQKAMDKLQELQEELERLKKNSKE</sequence>
<keyword evidence="5" id="KW-1185">Reference proteome</keyword>
<organism evidence="4 5">
    <name type="scientific">Suilimivivens aceti</name>
    <dbReference type="NCBI Taxonomy" id="2981774"/>
    <lineage>
        <taxon>Bacteria</taxon>
        <taxon>Bacillati</taxon>
        <taxon>Bacillota</taxon>
        <taxon>Clostridia</taxon>
        <taxon>Lachnospirales</taxon>
        <taxon>Lachnospiraceae</taxon>
        <taxon>Suilimivivens</taxon>
    </lineage>
</organism>
<dbReference type="Pfam" id="PF08239">
    <property type="entry name" value="SH3_3"/>
    <property type="match status" value="1"/>
</dbReference>
<dbReference type="EMBL" id="JAOQKJ010000016">
    <property type="protein sequence ID" value="MCU6745729.1"/>
    <property type="molecule type" value="Genomic_DNA"/>
</dbReference>
<dbReference type="InterPro" id="IPR036028">
    <property type="entry name" value="SH3-like_dom_sf"/>
</dbReference>
<dbReference type="PANTHER" id="PTHR34408">
    <property type="entry name" value="FAMILY PROTEIN, PUTATIVE-RELATED"/>
    <property type="match status" value="1"/>
</dbReference>
<accession>A0ABT2T639</accession>
<dbReference type="RefSeq" id="WP_262575769.1">
    <property type="nucleotide sequence ID" value="NZ_JAOQKJ010000016.1"/>
</dbReference>
<evidence type="ECO:0000313" key="5">
    <source>
        <dbReference type="Proteomes" id="UP001652432"/>
    </source>
</evidence>
<feature type="transmembrane region" description="Helical" evidence="2">
    <location>
        <begin position="135"/>
        <end position="156"/>
    </location>
</feature>
<feature type="compositionally biased region" description="Acidic residues" evidence="1">
    <location>
        <begin position="164"/>
        <end position="216"/>
    </location>
</feature>
<protein>
    <submittedName>
        <fullName evidence="4">SH3 domain-containing protein</fullName>
    </submittedName>
</protein>
<dbReference type="SUPFAM" id="SSF50044">
    <property type="entry name" value="SH3-domain"/>
    <property type="match status" value="1"/>
</dbReference>
<dbReference type="InterPro" id="IPR003646">
    <property type="entry name" value="SH3-like_bac-type"/>
</dbReference>
<keyword evidence="2" id="KW-1133">Transmembrane helix</keyword>
<dbReference type="Proteomes" id="UP001652432">
    <property type="component" value="Unassembled WGS sequence"/>
</dbReference>
<dbReference type="PANTHER" id="PTHR34408:SF1">
    <property type="entry name" value="GLYCOSYL HYDROLASE FAMILY 19 DOMAIN-CONTAINING PROTEIN HI_1415"/>
    <property type="match status" value="1"/>
</dbReference>
<feature type="region of interest" description="Disordered" evidence="1">
    <location>
        <begin position="162"/>
        <end position="286"/>
    </location>
</feature>
<reference evidence="4 5" key="1">
    <citation type="journal article" date="2021" name="ISME Commun">
        <title>Automated analysis of genomic sequences facilitates high-throughput and comprehensive description of bacteria.</title>
        <authorList>
            <person name="Hitch T.C.A."/>
        </authorList>
    </citation>
    <scope>NUCLEOTIDE SEQUENCE [LARGE SCALE GENOMIC DNA]</scope>
    <source>
        <strain evidence="4 5">Sanger_18</strain>
    </source>
</reference>
<evidence type="ECO:0000256" key="2">
    <source>
        <dbReference type="SAM" id="Phobius"/>
    </source>
</evidence>
<comment type="caution">
    <text evidence="4">The sequence shown here is derived from an EMBL/GenBank/DDBJ whole genome shotgun (WGS) entry which is preliminary data.</text>
</comment>
<feature type="compositionally biased region" description="Basic and acidic residues" evidence="1">
    <location>
        <begin position="263"/>
        <end position="286"/>
    </location>
</feature>
<feature type="compositionally biased region" description="Polar residues" evidence="1">
    <location>
        <begin position="106"/>
        <end position="116"/>
    </location>
</feature>
<feature type="domain" description="SH3b" evidence="3">
    <location>
        <begin position="44"/>
        <end position="106"/>
    </location>
</feature>
<name>A0ABT2T639_9FIRM</name>
<keyword evidence="2" id="KW-0472">Membrane</keyword>
<dbReference type="PROSITE" id="PS51781">
    <property type="entry name" value="SH3B"/>
    <property type="match status" value="1"/>
</dbReference>